<gene>
    <name evidence="6" type="ORF">GCM10009654_68350</name>
</gene>
<feature type="region of interest" description="Disordered" evidence="2">
    <location>
        <begin position="53"/>
        <end position="86"/>
    </location>
</feature>
<feature type="chain" id="PRO_5047359299" description="N-acetylmuramoyl-L-alanine amidase" evidence="3">
    <location>
        <begin position="30"/>
        <end position="533"/>
    </location>
</feature>
<feature type="compositionally biased region" description="Acidic residues" evidence="2">
    <location>
        <begin position="303"/>
        <end position="317"/>
    </location>
</feature>
<feature type="compositionally biased region" description="Low complexity" evidence="2">
    <location>
        <begin position="212"/>
        <end position="221"/>
    </location>
</feature>
<feature type="region of interest" description="Disordered" evidence="2">
    <location>
        <begin position="198"/>
        <end position="221"/>
    </location>
</feature>
<proteinExistence type="inferred from homology"/>
<name>A0ABP4FWR0_9ACTN</name>
<comment type="caution">
    <text evidence="6">The sequence shown here is derived from an EMBL/GenBank/DDBJ whole genome shotgun (WGS) entry which is preliminary data.</text>
</comment>
<protein>
    <recommendedName>
        <fullName evidence="8">N-acetylmuramoyl-L-alanine amidase</fullName>
    </recommendedName>
</protein>
<dbReference type="CDD" id="cd06583">
    <property type="entry name" value="PGRP"/>
    <property type="match status" value="1"/>
</dbReference>
<feature type="domain" description="Peptidoglycan recognition protein family" evidence="5">
    <location>
        <begin position="337"/>
        <end position="485"/>
    </location>
</feature>
<accession>A0ABP4FWR0</accession>
<evidence type="ECO:0000259" key="5">
    <source>
        <dbReference type="SMART" id="SM00701"/>
    </source>
</evidence>
<dbReference type="InterPro" id="IPR002502">
    <property type="entry name" value="Amidase_domain"/>
</dbReference>
<organism evidence="6 7">
    <name type="scientific">Streptomyces hebeiensis</name>
    <dbReference type="NCBI Taxonomy" id="229486"/>
    <lineage>
        <taxon>Bacteria</taxon>
        <taxon>Bacillati</taxon>
        <taxon>Actinomycetota</taxon>
        <taxon>Actinomycetes</taxon>
        <taxon>Kitasatosporales</taxon>
        <taxon>Streptomycetaceae</taxon>
        <taxon>Streptomyces</taxon>
    </lineage>
</organism>
<dbReference type="RefSeq" id="WP_344285639.1">
    <property type="nucleotide sequence ID" value="NZ_BAAAKV010000141.1"/>
</dbReference>
<evidence type="ECO:0000313" key="6">
    <source>
        <dbReference type="EMBL" id="GAA1202694.1"/>
    </source>
</evidence>
<dbReference type="SUPFAM" id="SSF55846">
    <property type="entry name" value="N-acetylmuramoyl-L-alanine amidase-like"/>
    <property type="match status" value="1"/>
</dbReference>
<dbReference type="InterPro" id="IPR006619">
    <property type="entry name" value="PGRP_domain_met/bac"/>
</dbReference>
<dbReference type="SMART" id="SM00644">
    <property type="entry name" value="Ami_2"/>
    <property type="match status" value="1"/>
</dbReference>
<dbReference type="InterPro" id="IPR015510">
    <property type="entry name" value="PGRP"/>
</dbReference>
<evidence type="ECO:0000259" key="4">
    <source>
        <dbReference type="SMART" id="SM00644"/>
    </source>
</evidence>
<reference evidence="7" key="1">
    <citation type="journal article" date="2019" name="Int. J. Syst. Evol. Microbiol.">
        <title>The Global Catalogue of Microorganisms (GCM) 10K type strain sequencing project: providing services to taxonomists for standard genome sequencing and annotation.</title>
        <authorList>
            <consortium name="The Broad Institute Genomics Platform"/>
            <consortium name="The Broad Institute Genome Sequencing Center for Infectious Disease"/>
            <person name="Wu L."/>
            <person name="Ma J."/>
        </authorList>
    </citation>
    <scope>NUCLEOTIDE SEQUENCE [LARGE SCALE GENOMIC DNA]</scope>
    <source>
        <strain evidence="7">JCM 12696</strain>
    </source>
</reference>
<dbReference type="Proteomes" id="UP001501371">
    <property type="component" value="Unassembled WGS sequence"/>
</dbReference>
<feature type="region of interest" description="Disordered" evidence="2">
    <location>
        <begin position="295"/>
        <end position="335"/>
    </location>
</feature>
<feature type="signal peptide" evidence="3">
    <location>
        <begin position="1"/>
        <end position="29"/>
    </location>
</feature>
<comment type="similarity">
    <text evidence="1">Belongs to the N-acetylmuramoyl-L-alanine amidase 2 family.</text>
</comment>
<dbReference type="Gene3D" id="3.40.80.10">
    <property type="entry name" value="Peptidoglycan recognition protein-like"/>
    <property type="match status" value="1"/>
</dbReference>
<keyword evidence="3" id="KW-0732">Signal</keyword>
<evidence type="ECO:0008006" key="8">
    <source>
        <dbReference type="Google" id="ProtNLM"/>
    </source>
</evidence>
<dbReference type="EMBL" id="BAAAKV010000141">
    <property type="protein sequence ID" value="GAA1202694.1"/>
    <property type="molecule type" value="Genomic_DNA"/>
</dbReference>
<evidence type="ECO:0000256" key="1">
    <source>
        <dbReference type="ARBA" id="ARBA00007553"/>
    </source>
</evidence>
<keyword evidence="7" id="KW-1185">Reference proteome</keyword>
<dbReference type="SMART" id="SM00701">
    <property type="entry name" value="PGRP"/>
    <property type="match status" value="1"/>
</dbReference>
<dbReference type="PANTHER" id="PTHR11022">
    <property type="entry name" value="PEPTIDOGLYCAN RECOGNITION PROTEIN"/>
    <property type="match status" value="1"/>
</dbReference>
<evidence type="ECO:0000256" key="3">
    <source>
        <dbReference type="SAM" id="SignalP"/>
    </source>
</evidence>
<evidence type="ECO:0000313" key="7">
    <source>
        <dbReference type="Proteomes" id="UP001501371"/>
    </source>
</evidence>
<feature type="compositionally biased region" description="Low complexity" evidence="2">
    <location>
        <begin position="318"/>
        <end position="335"/>
    </location>
</feature>
<dbReference type="PANTHER" id="PTHR11022:SF41">
    <property type="entry name" value="PEPTIDOGLYCAN-RECOGNITION PROTEIN LC-RELATED"/>
    <property type="match status" value="1"/>
</dbReference>
<dbReference type="Pfam" id="PF01510">
    <property type="entry name" value="Amidase_2"/>
    <property type="match status" value="1"/>
</dbReference>
<dbReference type="InterPro" id="IPR036505">
    <property type="entry name" value="Amidase/PGRP_sf"/>
</dbReference>
<sequence length="533" mass="55065">MRSSLVSPIGVACGAALVLPLSVPPGAAAAPRASSASAYADAAQLTHTSSPAHRVLQGPSAVPGSTESLPLPERASDRSAGGGAERGLARRAVHPFSLLGVVWDDADEELRGSVRVRTRALGSHDWSDWQELSAHGHEHGADRGTTERDAGTVRGFTDPLWVGESDGVEIRVRAVDEPGGTATETPARALLPRGLRLELVDPGGDPVTDGPAQAGAGTAAGAQTVASAGSSSSGSASGSSAVTSGLTTGAPGASGTAAGTGAGTGAGAVQQAAMTVEEAASSAVNAEFADLGATEITELSKEETEENLAEYGEETEAAEAPGAPGATTRKPYIGPRPRIITRRGWGADERLRERQFRYTKTVKAVFVHHSGTGNNYTCRQAPSVLRGIYRYHVKSSGWRDIGYNFAIDKCGNIYEGRAGGVAKPVMGAHTLGFNSSSTGIAVLGSYNATRPPAAATTALARLTAWKLGLHGINPRGKVRLTSKGSNKYAYGKKVRLHAVSGHRDGYVTECPGRRLYAKLGTARTSSARYQGRR</sequence>
<evidence type="ECO:0000256" key="2">
    <source>
        <dbReference type="SAM" id="MobiDB-lite"/>
    </source>
</evidence>
<feature type="domain" description="N-acetylmuramoyl-L-alanine amidase" evidence="4">
    <location>
        <begin position="351"/>
        <end position="512"/>
    </location>
</feature>